<evidence type="ECO:0000313" key="7">
    <source>
        <dbReference type="EMBL" id="BBO24813.1"/>
    </source>
</evidence>
<feature type="domain" description="Thioredoxin" evidence="6">
    <location>
        <begin position="252"/>
        <end position="408"/>
    </location>
</feature>
<proteinExistence type="predicted"/>
<dbReference type="Proteomes" id="UP000662873">
    <property type="component" value="Chromosome"/>
</dbReference>
<protein>
    <submittedName>
        <fullName evidence="7">Thiol-disulfide oxidoreductase</fullName>
    </submittedName>
</protein>
<evidence type="ECO:0000256" key="1">
    <source>
        <dbReference type="ARBA" id="ARBA00004196"/>
    </source>
</evidence>
<name>A0A809RB83_9BACT</name>
<dbReference type="PANTHER" id="PTHR42852">
    <property type="entry name" value="THIOL:DISULFIDE INTERCHANGE PROTEIN DSBE"/>
    <property type="match status" value="1"/>
</dbReference>
<dbReference type="KEGG" id="npy:NPRO_24080"/>
<dbReference type="InterPro" id="IPR050553">
    <property type="entry name" value="Thioredoxin_ResA/DsbE_sf"/>
</dbReference>
<dbReference type="PROSITE" id="PS51352">
    <property type="entry name" value="THIOREDOXIN_2"/>
    <property type="match status" value="1"/>
</dbReference>
<gene>
    <name evidence="7" type="ORF">NPRO_24080</name>
</gene>
<keyword evidence="5" id="KW-0676">Redox-active center</keyword>
<keyword evidence="3" id="KW-0735">Signal-anchor</keyword>
<organism evidence="7 8">
    <name type="scientific">Candidatus Nitrosymbiomonas proteolyticus</name>
    <dbReference type="NCBI Taxonomy" id="2608984"/>
    <lineage>
        <taxon>Bacteria</taxon>
        <taxon>Bacillati</taxon>
        <taxon>Armatimonadota</taxon>
        <taxon>Armatimonadota incertae sedis</taxon>
        <taxon>Candidatus Nitrosymbiomonas</taxon>
    </lineage>
</organism>
<dbReference type="Pfam" id="PF08534">
    <property type="entry name" value="Redoxin"/>
    <property type="match status" value="1"/>
</dbReference>
<keyword evidence="2" id="KW-0201">Cytochrome c-type biogenesis</keyword>
<comment type="subcellular location">
    <subcellularLocation>
        <location evidence="1">Cell envelope</location>
    </subcellularLocation>
</comment>
<evidence type="ECO:0000256" key="5">
    <source>
        <dbReference type="ARBA" id="ARBA00023284"/>
    </source>
</evidence>
<evidence type="ECO:0000256" key="2">
    <source>
        <dbReference type="ARBA" id="ARBA00022748"/>
    </source>
</evidence>
<dbReference type="GO" id="GO:0030313">
    <property type="term" value="C:cell envelope"/>
    <property type="evidence" value="ECO:0007669"/>
    <property type="project" value="UniProtKB-SubCell"/>
</dbReference>
<dbReference type="InterPro" id="IPR013740">
    <property type="entry name" value="Redoxin"/>
</dbReference>
<evidence type="ECO:0000256" key="4">
    <source>
        <dbReference type="ARBA" id="ARBA00023157"/>
    </source>
</evidence>
<dbReference type="PANTHER" id="PTHR42852:SF6">
    <property type="entry name" value="THIOL:DISULFIDE INTERCHANGE PROTEIN DSBE"/>
    <property type="match status" value="1"/>
</dbReference>
<accession>A0A809RB83</accession>
<dbReference type="EMBL" id="AP021858">
    <property type="protein sequence ID" value="BBO24813.1"/>
    <property type="molecule type" value="Genomic_DNA"/>
</dbReference>
<evidence type="ECO:0000259" key="6">
    <source>
        <dbReference type="PROSITE" id="PS51352"/>
    </source>
</evidence>
<dbReference type="SUPFAM" id="SSF52833">
    <property type="entry name" value="Thioredoxin-like"/>
    <property type="match status" value="1"/>
</dbReference>
<dbReference type="CDD" id="cd02966">
    <property type="entry name" value="TlpA_like_family"/>
    <property type="match status" value="1"/>
</dbReference>
<dbReference type="GO" id="GO:0016491">
    <property type="term" value="F:oxidoreductase activity"/>
    <property type="evidence" value="ECO:0007669"/>
    <property type="project" value="InterPro"/>
</dbReference>
<keyword evidence="3" id="KW-0812">Transmembrane</keyword>
<dbReference type="AlphaFoldDB" id="A0A809RB83"/>
<keyword evidence="4" id="KW-1015">Disulfide bond</keyword>
<evidence type="ECO:0000256" key="3">
    <source>
        <dbReference type="ARBA" id="ARBA00022968"/>
    </source>
</evidence>
<dbReference type="Gene3D" id="3.40.30.10">
    <property type="entry name" value="Glutaredoxin"/>
    <property type="match status" value="1"/>
</dbReference>
<dbReference type="InterPro" id="IPR013766">
    <property type="entry name" value="Thioredoxin_domain"/>
</dbReference>
<reference evidence="7" key="1">
    <citation type="journal article" name="DNA Res.">
        <title>The physiological potential of anammox bacteria as revealed by their core genome structure.</title>
        <authorList>
            <person name="Okubo T."/>
            <person name="Toyoda A."/>
            <person name="Fukuhara K."/>
            <person name="Uchiyama I."/>
            <person name="Harigaya Y."/>
            <person name="Kuroiwa M."/>
            <person name="Suzuki T."/>
            <person name="Murakami Y."/>
            <person name="Suwa Y."/>
            <person name="Takami H."/>
        </authorList>
    </citation>
    <scope>NUCLEOTIDE SEQUENCE</scope>
    <source>
        <strain evidence="7">317325-2</strain>
    </source>
</reference>
<evidence type="ECO:0000313" key="8">
    <source>
        <dbReference type="Proteomes" id="UP000662873"/>
    </source>
</evidence>
<sequence length="411" mass="44608">MLRIHLAVVLVAIASFLSFGFVQKTNPAEVLKAINEYRASTIAKARESGTQLDLAAMNAEVLSRAKTAVEGVKIESIDAAEGYAWAQLFQLAEMPKMACDAAAKYLTTNPSSTQRYSAQFLMINSCNSLGEAHMVAELLTQMTPPNASAAASLASSTAYMFADTIHEKLGIAAALKALDDVEKLIPFATMTSENDQRLADSARVGLTNSRAELLLAAGKKQEALASIDKTLALMKPENASVRTLTGLKTRIALVGSAAPALTFEKGYGEFAGLESLKGKVVLIDFFAHWCGPCIRSFPDMKKLYEDLKPKGLEIVGFTTYYGYYKGENAQKRDMPKDVEYAKMAEFIKEHGLSWPVVYGDRTNFDAHGVTGIPHVTVVDRKGNVHKIKVGYSPDSFGAFRSEIEKLLAEGP</sequence>
<dbReference type="GO" id="GO:0017004">
    <property type="term" value="P:cytochrome complex assembly"/>
    <property type="evidence" value="ECO:0007669"/>
    <property type="project" value="UniProtKB-KW"/>
</dbReference>
<dbReference type="InterPro" id="IPR036249">
    <property type="entry name" value="Thioredoxin-like_sf"/>
</dbReference>